<keyword evidence="8" id="KW-1185">Reference proteome</keyword>
<keyword evidence="5 7" id="KW-0808">Transferase</keyword>
<reference evidence="7" key="1">
    <citation type="submission" date="2021-06" db="EMBL/GenBank/DDBJ databases">
        <title>Thalassococcus sp. CAU 1522 isolated from sea sand, Republic of Korea.</title>
        <authorList>
            <person name="Kim W."/>
        </authorList>
    </citation>
    <scope>NUCLEOTIDE SEQUENCE</scope>
    <source>
        <strain evidence="7">CAU 1522</strain>
    </source>
</reference>
<evidence type="ECO:0000313" key="8">
    <source>
        <dbReference type="Proteomes" id="UP001166293"/>
    </source>
</evidence>
<dbReference type="InterPro" id="IPR003043">
    <property type="entry name" value="Uropor_MeTrfase_CS"/>
</dbReference>
<dbReference type="EMBL" id="JAHRWL010000002">
    <property type="protein sequence ID" value="MBV2360611.1"/>
    <property type="molecule type" value="Genomic_DNA"/>
</dbReference>
<dbReference type="GO" id="GO:0004851">
    <property type="term" value="F:uroporphyrin-III C-methyltransferase activity"/>
    <property type="evidence" value="ECO:0007669"/>
    <property type="project" value="UniProtKB-EC"/>
</dbReference>
<sequence length="265" mass="27203">MSPAPLSLPREPGGHIALVGAGPGARDLLTFRAATRIAQADVIFYDRLVDPAVLDIARPQADRIYVGKAVGANAWPQDRICALIVAQARQGHRVVRLKSGDPGLFGRAEEELAAARQAGIPVEIVPGVTAASAAAAALGEPLTKRGETERVVLATATCRDGDGLPDLAACAQPGTTLALYMATRQLDAVHAALADAGWPPATRVTAVASASCDNQKTLQTTLGAMRTDIPAQGIANPAILFVTLPKPATEKAGAANPAPALLQIG</sequence>
<dbReference type="PANTHER" id="PTHR45790">
    <property type="entry name" value="SIROHEME SYNTHASE-RELATED"/>
    <property type="match status" value="1"/>
</dbReference>
<dbReference type="GO" id="GO:0032259">
    <property type="term" value="P:methylation"/>
    <property type="evidence" value="ECO:0007669"/>
    <property type="project" value="UniProtKB-KW"/>
</dbReference>
<evidence type="ECO:0000313" key="7">
    <source>
        <dbReference type="EMBL" id="MBV2360611.1"/>
    </source>
</evidence>
<evidence type="ECO:0000256" key="5">
    <source>
        <dbReference type="RuleBase" id="RU003960"/>
    </source>
</evidence>
<dbReference type="PROSITE" id="PS00840">
    <property type="entry name" value="SUMT_2"/>
    <property type="match status" value="1"/>
</dbReference>
<dbReference type="NCBIfam" id="NF004790">
    <property type="entry name" value="PRK06136.1"/>
    <property type="match status" value="1"/>
</dbReference>
<organism evidence="7 8">
    <name type="scientific">Thalassococcus arenae</name>
    <dbReference type="NCBI Taxonomy" id="2851652"/>
    <lineage>
        <taxon>Bacteria</taxon>
        <taxon>Pseudomonadati</taxon>
        <taxon>Pseudomonadota</taxon>
        <taxon>Alphaproteobacteria</taxon>
        <taxon>Rhodobacterales</taxon>
        <taxon>Roseobacteraceae</taxon>
        <taxon>Thalassococcus</taxon>
    </lineage>
</organism>
<accession>A0ABS6N9C4</accession>
<dbReference type="CDD" id="cd11642">
    <property type="entry name" value="SUMT"/>
    <property type="match status" value="1"/>
</dbReference>
<gene>
    <name evidence="7" type="primary">cobA</name>
    <name evidence="7" type="ORF">KUH32_12565</name>
</gene>
<dbReference type="Pfam" id="PF00590">
    <property type="entry name" value="TP_methylase"/>
    <property type="match status" value="1"/>
</dbReference>
<keyword evidence="3" id="KW-0627">Porphyrin biosynthesis</keyword>
<comment type="similarity">
    <text evidence="1 5">Belongs to the precorrin methyltransferase family.</text>
</comment>
<evidence type="ECO:0000256" key="2">
    <source>
        <dbReference type="ARBA" id="ARBA00012162"/>
    </source>
</evidence>
<dbReference type="Proteomes" id="UP001166293">
    <property type="component" value="Unassembled WGS sequence"/>
</dbReference>
<name>A0ABS6N9C4_9RHOB</name>
<comment type="pathway">
    <text evidence="4">Porphyrin-containing compound metabolism; siroheme biosynthesis; precorrin-2 from uroporphyrinogen III: step 1/1.</text>
</comment>
<proteinExistence type="inferred from homology"/>
<feature type="domain" description="Tetrapyrrole methylase" evidence="6">
    <location>
        <begin position="16"/>
        <end position="224"/>
    </location>
</feature>
<dbReference type="InterPro" id="IPR006366">
    <property type="entry name" value="CobA/CysG_C"/>
</dbReference>
<dbReference type="PANTHER" id="PTHR45790:SF3">
    <property type="entry name" value="S-ADENOSYL-L-METHIONINE-DEPENDENT UROPORPHYRINOGEN III METHYLTRANSFERASE, CHLOROPLASTIC"/>
    <property type="match status" value="1"/>
</dbReference>
<protein>
    <recommendedName>
        <fullName evidence="2">uroporphyrinogen-III C-methyltransferase</fullName>
        <ecNumber evidence="2">2.1.1.107</ecNumber>
    </recommendedName>
</protein>
<evidence type="ECO:0000256" key="3">
    <source>
        <dbReference type="ARBA" id="ARBA00023244"/>
    </source>
</evidence>
<evidence type="ECO:0000259" key="6">
    <source>
        <dbReference type="Pfam" id="PF00590"/>
    </source>
</evidence>
<keyword evidence="5 7" id="KW-0489">Methyltransferase</keyword>
<dbReference type="RefSeq" id="WP_217778874.1">
    <property type="nucleotide sequence ID" value="NZ_JAHRWL010000002.1"/>
</dbReference>
<dbReference type="EC" id="2.1.1.107" evidence="2"/>
<dbReference type="InterPro" id="IPR050161">
    <property type="entry name" value="Siro_Cobalamin_biosynth"/>
</dbReference>
<dbReference type="InterPro" id="IPR000878">
    <property type="entry name" value="4pyrrol_Mease"/>
</dbReference>
<evidence type="ECO:0000256" key="1">
    <source>
        <dbReference type="ARBA" id="ARBA00005879"/>
    </source>
</evidence>
<dbReference type="NCBIfam" id="TIGR01469">
    <property type="entry name" value="cobA_cysG_Cterm"/>
    <property type="match status" value="1"/>
</dbReference>
<comment type="caution">
    <text evidence="7">The sequence shown here is derived from an EMBL/GenBank/DDBJ whole genome shotgun (WGS) entry which is preliminary data.</text>
</comment>
<evidence type="ECO:0000256" key="4">
    <source>
        <dbReference type="ARBA" id="ARBA00025705"/>
    </source>
</evidence>